<dbReference type="AlphaFoldDB" id="A0A0P8YW86"/>
<proteinExistence type="predicted"/>
<evidence type="ECO:0000256" key="1">
    <source>
        <dbReference type="SAM" id="Phobius"/>
    </source>
</evidence>
<keyword evidence="1" id="KW-0812">Transmembrane</keyword>
<evidence type="ECO:0000313" key="2">
    <source>
        <dbReference type="EMBL" id="KPU43969.1"/>
    </source>
</evidence>
<dbReference type="RefSeq" id="WP_160317199.1">
    <property type="nucleotide sequence ID" value="NZ_LKET01000032.1"/>
</dbReference>
<evidence type="ECO:0000313" key="3">
    <source>
        <dbReference type="Proteomes" id="UP000050326"/>
    </source>
</evidence>
<reference evidence="2 3" key="1">
    <citation type="submission" date="2015-09" db="EMBL/GenBank/DDBJ databases">
        <title>Genome sequence of Oxobacter pfennigii DSM 3222.</title>
        <authorList>
            <person name="Poehlein A."/>
            <person name="Bengelsdorf F.R."/>
            <person name="Schiel-Bengelsdorf B."/>
            <person name="Duerre P."/>
            <person name="Daniel R."/>
        </authorList>
    </citation>
    <scope>NUCLEOTIDE SEQUENCE [LARGE SCALE GENOMIC DNA]</scope>
    <source>
        <strain evidence="2 3">DSM 3222</strain>
    </source>
</reference>
<comment type="caution">
    <text evidence="2">The sequence shown here is derived from an EMBL/GenBank/DDBJ whole genome shotgun (WGS) entry which is preliminary data.</text>
</comment>
<gene>
    <name evidence="2" type="ORF">OXPF_21340</name>
</gene>
<organism evidence="2 3">
    <name type="scientific">Oxobacter pfennigii</name>
    <dbReference type="NCBI Taxonomy" id="36849"/>
    <lineage>
        <taxon>Bacteria</taxon>
        <taxon>Bacillati</taxon>
        <taxon>Bacillota</taxon>
        <taxon>Clostridia</taxon>
        <taxon>Eubacteriales</taxon>
        <taxon>Clostridiaceae</taxon>
        <taxon>Oxobacter</taxon>
    </lineage>
</organism>
<accession>A0A0P8YW86</accession>
<protein>
    <submittedName>
        <fullName evidence="2">Uncharacterized protein</fullName>
    </submittedName>
</protein>
<sequence length="51" mass="5622">MGLHYRGKKLFGLILLCLGLGMVLVLVLPFWALLAIAGVGLICVGWYYIRS</sequence>
<keyword evidence="3" id="KW-1185">Reference proteome</keyword>
<keyword evidence="1" id="KW-1133">Transmembrane helix</keyword>
<feature type="transmembrane region" description="Helical" evidence="1">
    <location>
        <begin position="7"/>
        <end position="24"/>
    </location>
</feature>
<dbReference type="EMBL" id="LKET01000032">
    <property type="protein sequence ID" value="KPU43969.1"/>
    <property type="molecule type" value="Genomic_DNA"/>
</dbReference>
<feature type="transmembrane region" description="Helical" evidence="1">
    <location>
        <begin position="30"/>
        <end position="49"/>
    </location>
</feature>
<keyword evidence="1" id="KW-0472">Membrane</keyword>
<dbReference type="Proteomes" id="UP000050326">
    <property type="component" value="Unassembled WGS sequence"/>
</dbReference>
<name>A0A0P8YW86_9CLOT</name>
<dbReference type="STRING" id="36849.OXPF_21340"/>